<protein>
    <recommendedName>
        <fullName evidence="2">D-alanine--D-alanine ligase C-terminal domain-containing protein</fullName>
    </recommendedName>
</protein>
<comment type="caution">
    <text evidence="1">The sequence shown here is derived from an EMBL/GenBank/DDBJ whole genome shotgun (WGS) entry which is preliminary data.</text>
</comment>
<name>X1I2H6_9ZZZZ</name>
<feature type="non-terminal residue" evidence="1">
    <location>
        <position position="1"/>
    </location>
</feature>
<dbReference type="EMBL" id="BARU01034407">
    <property type="protein sequence ID" value="GAH63485.1"/>
    <property type="molecule type" value="Genomic_DNA"/>
</dbReference>
<dbReference type="AlphaFoldDB" id="X1I2H6"/>
<dbReference type="Gene3D" id="3.30.470.20">
    <property type="entry name" value="ATP-grasp fold, B domain"/>
    <property type="match status" value="1"/>
</dbReference>
<proteinExistence type="predicted"/>
<organism evidence="1">
    <name type="scientific">marine sediment metagenome</name>
    <dbReference type="NCBI Taxonomy" id="412755"/>
    <lineage>
        <taxon>unclassified sequences</taxon>
        <taxon>metagenomes</taxon>
        <taxon>ecological metagenomes</taxon>
    </lineage>
</organism>
<gene>
    <name evidence="1" type="ORF">S03H2_54017</name>
</gene>
<accession>X1I2H6</accession>
<sequence length="34" mass="3539">GMTATSLVPRAAKAAGINFDLLVEIILDLANLKV</sequence>
<evidence type="ECO:0008006" key="2">
    <source>
        <dbReference type="Google" id="ProtNLM"/>
    </source>
</evidence>
<reference evidence="1" key="1">
    <citation type="journal article" date="2014" name="Front. Microbiol.">
        <title>High frequency of phylogenetically diverse reductive dehalogenase-homologous genes in deep subseafloor sedimentary metagenomes.</title>
        <authorList>
            <person name="Kawai M."/>
            <person name="Futagami T."/>
            <person name="Toyoda A."/>
            <person name="Takaki Y."/>
            <person name="Nishi S."/>
            <person name="Hori S."/>
            <person name="Arai W."/>
            <person name="Tsubouchi T."/>
            <person name="Morono Y."/>
            <person name="Uchiyama I."/>
            <person name="Ito T."/>
            <person name="Fujiyama A."/>
            <person name="Inagaki F."/>
            <person name="Takami H."/>
        </authorList>
    </citation>
    <scope>NUCLEOTIDE SEQUENCE</scope>
    <source>
        <strain evidence="1">Expedition CK06-06</strain>
    </source>
</reference>
<evidence type="ECO:0000313" key="1">
    <source>
        <dbReference type="EMBL" id="GAH63485.1"/>
    </source>
</evidence>